<dbReference type="RefSeq" id="WP_283444135.1">
    <property type="nucleotide sequence ID" value="NZ_FXUL01000018.1"/>
</dbReference>
<dbReference type="Pfam" id="PF00482">
    <property type="entry name" value="T2SSF"/>
    <property type="match status" value="1"/>
</dbReference>
<reference evidence="9 10" key="1">
    <citation type="submission" date="2017-05" db="EMBL/GenBank/DDBJ databases">
        <authorList>
            <person name="Varghese N."/>
            <person name="Submissions S."/>
        </authorList>
    </citation>
    <scope>NUCLEOTIDE SEQUENCE [LARGE SCALE GENOMIC DNA]</scope>
    <source>
        <strain evidence="9 10">DSM 26001</strain>
    </source>
</reference>
<comment type="subcellular location">
    <subcellularLocation>
        <location evidence="1">Cell membrane</location>
        <topology evidence="1">Multi-pass membrane protein</topology>
    </subcellularLocation>
</comment>
<evidence type="ECO:0000256" key="2">
    <source>
        <dbReference type="ARBA" id="ARBA00005745"/>
    </source>
</evidence>
<feature type="transmembrane region" description="Helical" evidence="7">
    <location>
        <begin position="232"/>
        <end position="252"/>
    </location>
</feature>
<evidence type="ECO:0000256" key="1">
    <source>
        <dbReference type="ARBA" id="ARBA00004651"/>
    </source>
</evidence>
<evidence type="ECO:0000259" key="8">
    <source>
        <dbReference type="Pfam" id="PF00482"/>
    </source>
</evidence>
<gene>
    <name evidence="9" type="ORF">SAMN06295970_11884</name>
</gene>
<dbReference type="InterPro" id="IPR003004">
    <property type="entry name" value="GspF/PilC"/>
</dbReference>
<sequence>MFNQLRSYRVDYLLKVRADANAVEDRKARGYFRHRDLIVGENEEEVISSIRRQGGIPVDVAPVEPRFSAFNRVTAEYKKQFLMAIHFNCTSMSAARALETVIESDTTSTRAHLNGAHAIIKRGGGFIEALVSLDFFNESTLAILEAGERTGTLTEALRTAVEHLESRAVNNKLLTGMASMAAIEIFMAISTVVSNRYGLLPMMLNNMPVDAPAAKTQEILQAIHYAMVFSDVMMWGTFGLFFVVVMAIYAYFDRDKRFRTWVDDKVMNVPVLSKAILHSAVANSFKVAASLVKGGVHLNAAIAIAEKSSRVPGVMRYWGEARVRSENGDSVAAMLSQPMLDNSDRLLVSAHTDRAQLATSFATIAERRGYMAAKASKRFGVVSFFATALYLTVAVLGSVYVIWIQNDSLLSGLKG</sequence>
<evidence type="ECO:0000256" key="7">
    <source>
        <dbReference type="SAM" id="Phobius"/>
    </source>
</evidence>
<feature type="transmembrane region" description="Helical" evidence="7">
    <location>
        <begin position="379"/>
        <end position="403"/>
    </location>
</feature>
<comment type="similarity">
    <text evidence="2">Belongs to the GSP F family.</text>
</comment>
<evidence type="ECO:0000313" key="9">
    <source>
        <dbReference type="EMBL" id="SMP72649.1"/>
    </source>
</evidence>
<feature type="domain" description="Type II secretion system protein GspF" evidence="8">
    <location>
        <begin position="91"/>
        <end position="190"/>
    </location>
</feature>
<evidence type="ECO:0000313" key="10">
    <source>
        <dbReference type="Proteomes" id="UP001158049"/>
    </source>
</evidence>
<keyword evidence="10" id="KW-1185">Reference proteome</keyword>
<keyword evidence="5 7" id="KW-1133">Transmembrane helix</keyword>
<evidence type="ECO:0000256" key="4">
    <source>
        <dbReference type="ARBA" id="ARBA00022692"/>
    </source>
</evidence>
<dbReference type="Proteomes" id="UP001158049">
    <property type="component" value="Unassembled WGS sequence"/>
</dbReference>
<dbReference type="PANTHER" id="PTHR30012:SF0">
    <property type="entry name" value="TYPE II SECRETION SYSTEM PROTEIN F-RELATED"/>
    <property type="match status" value="1"/>
</dbReference>
<dbReference type="EMBL" id="FXUL01000018">
    <property type="protein sequence ID" value="SMP72649.1"/>
    <property type="molecule type" value="Genomic_DNA"/>
</dbReference>
<proteinExistence type="inferred from homology"/>
<name>A0ABY1QMP1_9BURK</name>
<evidence type="ECO:0000256" key="6">
    <source>
        <dbReference type="ARBA" id="ARBA00023136"/>
    </source>
</evidence>
<keyword evidence="4 7" id="KW-0812">Transmembrane</keyword>
<keyword evidence="3" id="KW-1003">Cell membrane</keyword>
<keyword evidence="6 7" id="KW-0472">Membrane</keyword>
<protein>
    <submittedName>
        <fullName evidence="9">Type II secretory pathway, component PulF</fullName>
    </submittedName>
</protein>
<evidence type="ECO:0000256" key="3">
    <source>
        <dbReference type="ARBA" id="ARBA00022475"/>
    </source>
</evidence>
<dbReference type="InterPro" id="IPR042094">
    <property type="entry name" value="T2SS_GspF_sf"/>
</dbReference>
<accession>A0ABY1QMP1</accession>
<organism evidence="9 10">
    <name type="scientific">Noviherbaspirillum suwonense</name>
    <dbReference type="NCBI Taxonomy" id="1224511"/>
    <lineage>
        <taxon>Bacteria</taxon>
        <taxon>Pseudomonadati</taxon>
        <taxon>Pseudomonadota</taxon>
        <taxon>Betaproteobacteria</taxon>
        <taxon>Burkholderiales</taxon>
        <taxon>Oxalobacteraceae</taxon>
        <taxon>Noviherbaspirillum</taxon>
    </lineage>
</organism>
<dbReference type="PANTHER" id="PTHR30012">
    <property type="entry name" value="GENERAL SECRETION PATHWAY PROTEIN"/>
    <property type="match status" value="1"/>
</dbReference>
<dbReference type="InterPro" id="IPR018076">
    <property type="entry name" value="T2SS_GspF_dom"/>
</dbReference>
<dbReference type="Gene3D" id="1.20.81.30">
    <property type="entry name" value="Type II secretion system (T2SS), domain F"/>
    <property type="match status" value="2"/>
</dbReference>
<evidence type="ECO:0000256" key="5">
    <source>
        <dbReference type="ARBA" id="ARBA00022989"/>
    </source>
</evidence>
<feature type="transmembrane region" description="Helical" evidence="7">
    <location>
        <begin position="173"/>
        <end position="193"/>
    </location>
</feature>
<comment type="caution">
    <text evidence="9">The sequence shown here is derived from an EMBL/GenBank/DDBJ whole genome shotgun (WGS) entry which is preliminary data.</text>
</comment>